<proteinExistence type="predicted"/>
<dbReference type="Proteomes" id="UP000324136">
    <property type="component" value="Segment"/>
</dbReference>
<dbReference type="Pfam" id="PF20577">
    <property type="entry name" value="Phage_ORF5"/>
    <property type="match status" value="1"/>
</dbReference>
<evidence type="ECO:0000313" key="1">
    <source>
        <dbReference type="EMBL" id="QCQ84749.1"/>
    </source>
</evidence>
<name>A0A4P8PK60_9VIRU</name>
<accession>A0A4P8PK60</accession>
<dbReference type="EMBL" id="MK249160">
    <property type="protein sequence ID" value="QCQ84749.1"/>
    <property type="molecule type" value="Genomic_DNA"/>
</dbReference>
<sequence>MLLNAYTLYDNKALVYSPPFYASAHGQAVRLVMELAQDNNTTVGRHPSDFTLYCIGHFDDASGSLLPADVREHISDVLPLAPKRHADFVGQPDLTTNGSAK</sequence>
<organism evidence="1">
    <name type="scientific">Blackfly microvirus SF02</name>
    <dbReference type="NCBI Taxonomy" id="2576452"/>
    <lineage>
        <taxon>Viruses</taxon>
        <taxon>Monodnaviria</taxon>
        <taxon>Sangervirae</taxon>
        <taxon>Phixviricota</taxon>
        <taxon>Malgrandaviricetes</taxon>
        <taxon>Petitvirales</taxon>
        <taxon>Microviridae</taxon>
        <taxon>Microvirus</taxon>
    </lineage>
</organism>
<dbReference type="InterPro" id="IPR046781">
    <property type="entry name" value="Phage_ORF5"/>
</dbReference>
<protein>
    <submittedName>
        <fullName evidence="1">Nonstructural protein</fullName>
    </submittedName>
</protein>
<reference evidence="1" key="1">
    <citation type="submission" date="2018-12" db="EMBL/GenBank/DDBJ databases">
        <title>Singled stranded DNA viruses identified in blackflies (Austrosimulium ungulatum) sampled in New Zealand.</title>
        <authorList>
            <person name="Kraberger S."/>
            <person name="Fontenele R.S."/>
            <person name="Schmidlin K."/>
            <person name="Walters M."/>
            <person name="Varsani A."/>
        </authorList>
    </citation>
    <scope>NUCLEOTIDE SEQUENCE [LARGE SCALE GENOMIC DNA]</scope>
    <source>
        <strain evidence="1">073</strain>
    </source>
</reference>